<dbReference type="PIRSF" id="PIRSF000193">
    <property type="entry name" value="Pyrrol-5-carb_rd"/>
    <property type="match status" value="1"/>
</dbReference>
<dbReference type="UniPathway" id="UPA00098">
    <property type="reaction ID" value="UER00361"/>
</dbReference>
<dbReference type="InterPro" id="IPR028939">
    <property type="entry name" value="P5C_Rdtase_cat_N"/>
</dbReference>
<dbReference type="KEGG" id="cmag:CBW24_05695"/>
<dbReference type="GO" id="GO:0055129">
    <property type="term" value="P:L-proline biosynthetic process"/>
    <property type="evidence" value="ECO:0007669"/>
    <property type="project" value="UniProtKB-UniRule"/>
</dbReference>
<feature type="binding site" evidence="6">
    <location>
        <begin position="4"/>
        <end position="9"/>
    </location>
    <ligand>
        <name>NADP(+)</name>
        <dbReference type="ChEBI" id="CHEBI:58349"/>
    </ligand>
</feature>
<comment type="subcellular location">
    <subcellularLocation>
        <location evidence="4">Cytoplasm</location>
    </subcellularLocation>
</comment>
<dbReference type="Pfam" id="PF14748">
    <property type="entry name" value="P5CR_dimer"/>
    <property type="match status" value="1"/>
</dbReference>
<dbReference type="GO" id="GO:0004735">
    <property type="term" value="F:pyrroline-5-carboxylate reductase activity"/>
    <property type="evidence" value="ECO:0007669"/>
    <property type="project" value="UniProtKB-UniRule"/>
</dbReference>
<evidence type="ECO:0000256" key="3">
    <source>
        <dbReference type="ARBA" id="ARBA00023002"/>
    </source>
</evidence>
<proteinExistence type="inferred from homology"/>
<evidence type="ECO:0000256" key="1">
    <source>
        <dbReference type="ARBA" id="ARBA00005525"/>
    </source>
</evidence>
<organism evidence="9 10">
    <name type="scientific">Pacificitalea manganoxidans</name>
    <dbReference type="NCBI Taxonomy" id="1411902"/>
    <lineage>
        <taxon>Bacteria</taxon>
        <taxon>Pseudomonadati</taxon>
        <taxon>Pseudomonadota</taxon>
        <taxon>Alphaproteobacteria</taxon>
        <taxon>Rhodobacterales</taxon>
        <taxon>Paracoccaceae</taxon>
        <taxon>Pacificitalea</taxon>
    </lineage>
</organism>
<evidence type="ECO:0000259" key="8">
    <source>
        <dbReference type="Pfam" id="PF14748"/>
    </source>
</evidence>
<dbReference type="EC" id="1.5.1.2" evidence="4 5"/>
<comment type="catalytic activity">
    <reaction evidence="4">
        <text>L-proline + NAD(+) = (S)-1-pyrroline-5-carboxylate + NADH + 2 H(+)</text>
        <dbReference type="Rhea" id="RHEA:14105"/>
        <dbReference type="ChEBI" id="CHEBI:15378"/>
        <dbReference type="ChEBI" id="CHEBI:17388"/>
        <dbReference type="ChEBI" id="CHEBI:57540"/>
        <dbReference type="ChEBI" id="CHEBI:57945"/>
        <dbReference type="ChEBI" id="CHEBI:60039"/>
        <dbReference type="EC" id="1.5.1.2"/>
    </reaction>
</comment>
<comment type="function">
    <text evidence="4">Catalyzes the reduction of 1-pyrroline-5-carboxylate (PCA) to L-proline.</text>
</comment>
<dbReference type="InterPro" id="IPR036291">
    <property type="entry name" value="NAD(P)-bd_dom_sf"/>
</dbReference>
<protein>
    <recommendedName>
        <fullName evidence="4 5">Pyrroline-5-carboxylate reductase</fullName>
        <shortName evidence="4">P5C reductase</shortName>
        <shortName evidence="4">P5CR</shortName>
        <ecNumber evidence="4 5">1.5.1.2</ecNumber>
    </recommendedName>
    <alternativeName>
        <fullName evidence="4">PCA reductase</fullName>
    </alternativeName>
</protein>
<feature type="binding site" evidence="6">
    <location>
        <begin position="60"/>
        <end position="63"/>
    </location>
    <ligand>
        <name>NADP(+)</name>
        <dbReference type="ChEBI" id="CHEBI:58349"/>
    </ligand>
</feature>
<dbReference type="SUPFAM" id="SSF51735">
    <property type="entry name" value="NAD(P)-binding Rossmann-fold domains"/>
    <property type="match status" value="1"/>
</dbReference>
<dbReference type="InterPro" id="IPR029036">
    <property type="entry name" value="P5CR_dimer"/>
</dbReference>
<comment type="similarity">
    <text evidence="1 4">Belongs to the pyrroline-5-carboxylate reductase family.</text>
</comment>
<dbReference type="InterPro" id="IPR008927">
    <property type="entry name" value="6-PGluconate_DH-like_C_sf"/>
</dbReference>
<feature type="binding site" evidence="6">
    <location>
        <position position="47"/>
    </location>
    <ligand>
        <name>NADPH</name>
        <dbReference type="ChEBI" id="CHEBI:57783"/>
    </ligand>
</feature>
<dbReference type="Proteomes" id="UP000219050">
    <property type="component" value="Chromosome"/>
</dbReference>
<dbReference type="RefSeq" id="WP_097374137.1">
    <property type="nucleotide sequence ID" value="NZ_CP021404.1"/>
</dbReference>
<feature type="domain" description="Pyrroline-5-carboxylate reductase catalytic N-terminal" evidence="7">
    <location>
        <begin position="3"/>
        <end position="87"/>
    </location>
</feature>
<dbReference type="PANTHER" id="PTHR11645">
    <property type="entry name" value="PYRROLINE-5-CARBOXYLATE REDUCTASE"/>
    <property type="match status" value="1"/>
</dbReference>
<dbReference type="Gene3D" id="3.40.50.720">
    <property type="entry name" value="NAD(P)-binding Rossmann-like Domain"/>
    <property type="match status" value="1"/>
</dbReference>
<evidence type="ECO:0000256" key="6">
    <source>
        <dbReference type="PIRSR" id="PIRSR000193-1"/>
    </source>
</evidence>
<dbReference type="FunFam" id="1.10.3730.10:FF:000001">
    <property type="entry name" value="Pyrroline-5-carboxylate reductase"/>
    <property type="match status" value="1"/>
</dbReference>
<dbReference type="EMBL" id="CP021404">
    <property type="protein sequence ID" value="ATI43327.1"/>
    <property type="molecule type" value="Genomic_DNA"/>
</dbReference>
<dbReference type="Gene3D" id="1.10.3730.10">
    <property type="entry name" value="ProC C-terminal domain-like"/>
    <property type="match status" value="1"/>
</dbReference>
<evidence type="ECO:0000256" key="2">
    <source>
        <dbReference type="ARBA" id="ARBA00022857"/>
    </source>
</evidence>
<dbReference type="Pfam" id="PF03807">
    <property type="entry name" value="F420_oxidored"/>
    <property type="match status" value="1"/>
</dbReference>
<keyword evidence="4" id="KW-0028">Amino-acid biosynthesis</keyword>
<evidence type="ECO:0000259" key="7">
    <source>
        <dbReference type="Pfam" id="PF03807"/>
    </source>
</evidence>
<keyword evidence="3 4" id="KW-0560">Oxidoreductase</keyword>
<name>A0A291M396_9RHOB</name>
<dbReference type="InterPro" id="IPR000304">
    <property type="entry name" value="Pyrroline-COOH_reductase"/>
</dbReference>
<keyword evidence="2 4" id="KW-0521">NADP</keyword>
<keyword evidence="4" id="KW-0641">Proline biosynthesis</keyword>
<evidence type="ECO:0000256" key="5">
    <source>
        <dbReference type="NCBIfam" id="TIGR00112"/>
    </source>
</evidence>
<feature type="domain" description="Pyrroline-5-carboxylate reductase dimerisation" evidence="8">
    <location>
        <begin position="153"/>
        <end position="259"/>
    </location>
</feature>
<dbReference type="SUPFAM" id="SSF48179">
    <property type="entry name" value="6-phosphogluconate dehydrogenase C-terminal domain-like"/>
    <property type="match status" value="1"/>
</dbReference>
<dbReference type="NCBIfam" id="TIGR00112">
    <property type="entry name" value="proC"/>
    <property type="match status" value="1"/>
</dbReference>
<evidence type="ECO:0000313" key="10">
    <source>
        <dbReference type="Proteomes" id="UP000219050"/>
    </source>
</evidence>
<dbReference type="AlphaFoldDB" id="A0A291M396"/>
<gene>
    <name evidence="4" type="primary">proC</name>
    <name evidence="9" type="ORF">CBW24_05695</name>
</gene>
<sequence length="262" mass="26721">MVVIGCGFMGKALLEGWLASGVKPEAIHVQDPAPSDWLKAQTGFHLNKDLPANPAVLVIATKPQVLAEVLPPLAHFGDGDTIVVTIATGAPLAYYEASFGAKTPVARAMPNLPAAVGAGVTVFACNANVSDAQAELVADLFNAVGTGIALADEEQMHAVTGISGSGPAYVFAMAEAMTKAGEAMGLPRDLASTLAVHTIAGAGAMMREADTEAGDLRRAVTSKGGTTAEALKHLMAPGTGLFDLMEKASGASRDRSIELSTP</sequence>
<dbReference type="GO" id="GO:0005737">
    <property type="term" value="C:cytoplasm"/>
    <property type="evidence" value="ECO:0007669"/>
    <property type="project" value="UniProtKB-SubCell"/>
</dbReference>
<reference evidence="9 10" key="1">
    <citation type="submission" date="2017-05" db="EMBL/GenBank/DDBJ databases">
        <title>Comparative genomic and metabolic analysis of manganese-oxidizing mechanisms in Celeribater manganoxidans DY25T: its adaption to the environment of polymetallic nodule.</title>
        <authorList>
            <person name="Wang X."/>
        </authorList>
    </citation>
    <scope>NUCLEOTIDE SEQUENCE [LARGE SCALE GENOMIC DNA]</scope>
    <source>
        <strain evidence="9 10">DY25</strain>
    </source>
</reference>
<dbReference type="OrthoDB" id="9805754at2"/>
<comment type="catalytic activity">
    <reaction evidence="4">
        <text>L-proline + NADP(+) = (S)-1-pyrroline-5-carboxylate + NADPH + 2 H(+)</text>
        <dbReference type="Rhea" id="RHEA:14109"/>
        <dbReference type="ChEBI" id="CHEBI:15378"/>
        <dbReference type="ChEBI" id="CHEBI:17388"/>
        <dbReference type="ChEBI" id="CHEBI:57783"/>
        <dbReference type="ChEBI" id="CHEBI:58349"/>
        <dbReference type="ChEBI" id="CHEBI:60039"/>
        <dbReference type="EC" id="1.5.1.2"/>
    </reaction>
</comment>
<keyword evidence="4" id="KW-0963">Cytoplasm</keyword>
<accession>A0A291M396</accession>
<keyword evidence="10" id="KW-1185">Reference proteome</keyword>
<evidence type="ECO:0000313" key="9">
    <source>
        <dbReference type="EMBL" id="ATI43327.1"/>
    </source>
</evidence>
<dbReference type="PANTHER" id="PTHR11645:SF0">
    <property type="entry name" value="PYRROLINE-5-CARBOXYLATE REDUCTASE 3"/>
    <property type="match status" value="1"/>
</dbReference>
<evidence type="ECO:0000256" key="4">
    <source>
        <dbReference type="HAMAP-Rule" id="MF_01925"/>
    </source>
</evidence>
<comment type="pathway">
    <text evidence="4">Amino-acid biosynthesis; L-proline biosynthesis; L-proline from L-glutamate 5-semialdehyde: step 1/1.</text>
</comment>
<dbReference type="HAMAP" id="MF_01925">
    <property type="entry name" value="P5C_reductase"/>
    <property type="match status" value="1"/>
</dbReference>